<dbReference type="PROSITE" id="PS51257">
    <property type="entry name" value="PROKAR_LIPOPROTEIN"/>
    <property type="match status" value="1"/>
</dbReference>
<dbReference type="Gene3D" id="3.40.50.1820">
    <property type="entry name" value="alpha/beta hydrolase"/>
    <property type="match status" value="1"/>
</dbReference>
<dbReference type="EMBL" id="BEYU01000012">
    <property type="protein sequence ID" value="GBG25430.1"/>
    <property type="molecule type" value="Genomic_DNA"/>
</dbReference>
<keyword evidence="1" id="KW-0732">Signal</keyword>
<proteinExistence type="predicted"/>
<feature type="chain" id="PRO_5015357238" description="Fungal lipase-type domain-containing protein" evidence="1">
    <location>
        <begin position="26"/>
        <end position="321"/>
    </location>
</feature>
<accession>A0A2R5G344</accession>
<organism evidence="3 4">
    <name type="scientific">Hondaea fermentalgiana</name>
    <dbReference type="NCBI Taxonomy" id="2315210"/>
    <lineage>
        <taxon>Eukaryota</taxon>
        <taxon>Sar</taxon>
        <taxon>Stramenopiles</taxon>
        <taxon>Bigyra</taxon>
        <taxon>Labyrinthulomycetes</taxon>
        <taxon>Thraustochytrida</taxon>
        <taxon>Thraustochytriidae</taxon>
        <taxon>Hondaea</taxon>
    </lineage>
</organism>
<dbReference type="Pfam" id="PF01764">
    <property type="entry name" value="Lipase_3"/>
    <property type="match status" value="1"/>
</dbReference>
<sequence length="321" mass="34608">MTKLVQAVLAVAAMTSCETLGSVQGSSETVRALSSWTQVSEALVSGVADVDELREALLPLAKASHASYAGDVGEDIGQDFALVARETPEDGMNALAYLAPDARVIVAFRGTTSESDDCADVLLFTPEKPLPESCEKYSNYTLDYVSRASEFVHEAISAAATSPAAEASDKDEKEALDVVFTGHSLGASLAQLMALSYHASGMDNVQFRAIAFAPAGVKEIAERDGFPTDDAKKVAAVIVNPFDPVYTTTERTEIGRVCKFQSISEPLMCRCCKSLEDKRRLLEGQQEISMSLCCRVCFAKAHRFPNYMEALTAMEEDPDCK</sequence>
<evidence type="ECO:0000256" key="1">
    <source>
        <dbReference type="SAM" id="SignalP"/>
    </source>
</evidence>
<dbReference type="Proteomes" id="UP000241890">
    <property type="component" value="Unassembled WGS sequence"/>
</dbReference>
<evidence type="ECO:0000259" key="2">
    <source>
        <dbReference type="Pfam" id="PF01764"/>
    </source>
</evidence>
<keyword evidence="4" id="KW-1185">Reference proteome</keyword>
<gene>
    <name evidence="3" type="ORF">FCC1311_016482</name>
</gene>
<name>A0A2R5G344_9STRA</name>
<dbReference type="InParanoid" id="A0A2R5G344"/>
<comment type="caution">
    <text evidence="3">The sequence shown here is derived from an EMBL/GenBank/DDBJ whole genome shotgun (WGS) entry which is preliminary data.</text>
</comment>
<evidence type="ECO:0000313" key="3">
    <source>
        <dbReference type="EMBL" id="GBG25430.1"/>
    </source>
</evidence>
<feature type="signal peptide" evidence="1">
    <location>
        <begin position="1"/>
        <end position="25"/>
    </location>
</feature>
<feature type="domain" description="Fungal lipase-type" evidence="2">
    <location>
        <begin position="105"/>
        <end position="223"/>
    </location>
</feature>
<dbReference type="OrthoDB" id="437276at2759"/>
<dbReference type="InterPro" id="IPR029058">
    <property type="entry name" value="AB_hydrolase_fold"/>
</dbReference>
<evidence type="ECO:0000313" key="4">
    <source>
        <dbReference type="Proteomes" id="UP000241890"/>
    </source>
</evidence>
<dbReference type="AlphaFoldDB" id="A0A2R5G344"/>
<dbReference type="SUPFAM" id="SSF53474">
    <property type="entry name" value="alpha/beta-Hydrolases"/>
    <property type="match status" value="1"/>
</dbReference>
<protein>
    <recommendedName>
        <fullName evidence="2">Fungal lipase-type domain-containing protein</fullName>
    </recommendedName>
</protein>
<reference evidence="3 4" key="1">
    <citation type="submission" date="2017-12" db="EMBL/GenBank/DDBJ databases">
        <title>Sequencing, de novo assembly and annotation of complete genome of a new Thraustochytrid species, strain FCC1311.</title>
        <authorList>
            <person name="Sedici K."/>
            <person name="Godart F."/>
            <person name="Aiese Cigliano R."/>
            <person name="Sanseverino W."/>
            <person name="Barakat M."/>
            <person name="Ortet P."/>
            <person name="Marechal E."/>
            <person name="Cagnac O."/>
            <person name="Amato A."/>
        </authorList>
    </citation>
    <scope>NUCLEOTIDE SEQUENCE [LARGE SCALE GENOMIC DNA]</scope>
</reference>
<dbReference type="InterPro" id="IPR002921">
    <property type="entry name" value="Fungal_lipase-type"/>
</dbReference>
<dbReference type="GO" id="GO:0006629">
    <property type="term" value="P:lipid metabolic process"/>
    <property type="evidence" value="ECO:0007669"/>
    <property type="project" value="InterPro"/>
</dbReference>